<keyword evidence="5 10" id="KW-0812">Transmembrane</keyword>
<evidence type="ECO:0000256" key="8">
    <source>
        <dbReference type="ARBA" id="ARBA00023143"/>
    </source>
</evidence>
<evidence type="ECO:0000313" key="14">
    <source>
        <dbReference type="Proteomes" id="UP000190285"/>
    </source>
</evidence>
<proteinExistence type="inferred from homology"/>
<feature type="domain" description="Flagellar M-ring C-terminal" evidence="12">
    <location>
        <begin position="254"/>
        <end position="401"/>
    </location>
</feature>
<keyword evidence="7 10" id="KW-0472">Membrane</keyword>
<dbReference type="Gene3D" id="3.30.300.30">
    <property type="match status" value="1"/>
</dbReference>
<comment type="subcellular location">
    <subcellularLocation>
        <location evidence="1 9">Bacterial flagellum basal body</location>
    </subcellularLocation>
    <subcellularLocation>
        <location evidence="2">Cell membrane</location>
        <topology evidence="2">Multi-pass membrane protein</topology>
    </subcellularLocation>
</comment>
<dbReference type="STRING" id="36842.SAMN02194393_02863"/>
<evidence type="ECO:0000256" key="6">
    <source>
        <dbReference type="ARBA" id="ARBA00022989"/>
    </source>
</evidence>
<dbReference type="PRINTS" id="PR01009">
    <property type="entry name" value="FLGMRINGFLIF"/>
</dbReference>
<dbReference type="EMBL" id="FUZT01000006">
    <property type="protein sequence ID" value="SKC74456.1"/>
    <property type="molecule type" value="Genomic_DNA"/>
</dbReference>
<keyword evidence="13" id="KW-0966">Cell projection</keyword>
<evidence type="ECO:0000256" key="10">
    <source>
        <dbReference type="SAM" id="Phobius"/>
    </source>
</evidence>
<dbReference type="PANTHER" id="PTHR30046">
    <property type="entry name" value="FLAGELLAR M-RING PROTEIN"/>
    <property type="match status" value="1"/>
</dbReference>
<organism evidence="13 14">
    <name type="scientific">Maledivibacter halophilus</name>
    <dbReference type="NCBI Taxonomy" id="36842"/>
    <lineage>
        <taxon>Bacteria</taxon>
        <taxon>Bacillati</taxon>
        <taxon>Bacillota</taxon>
        <taxon>Clostridia</taxon>
        <taxon>Peptostreptococcales</taxon>
        <taxon>Caminicellaceae</taxon>
        <taxon>Maledivibacter</taxon>
    </lineage>
</organism>
<dbReference type="InterPro" id="IPR000067">
    <property type="entry name" value="FlgMring_FliF"/>
</dbReference>
<name>A0A1T5LEJ1_9FIRM</name>
<feature type="transmembrane region" description="Helical" evidence="10">
    <location>
        <begin position="25"/>
        <end position="45"/>
    </location>
</feature>
<keyword evidence="4" id="KW-1003">Cell membrane</keyword>
<feature type="transmembrane region" description="Helical" evidence="10">
    <location>
        <begin position="433"/>
        <end position="454"/>
    </location>
</feature>
<keyword evidence="14" id="KW-1185">Reference proteome</keyword>
<evidence type="ECO:0000256" key="4">
    <source>
        <dbReference type="ARBA" id="ARBA00022475"/>
    </source>
</evidence>
<dbReference type="GO" id="GO:0009431">
    <property type="term" value="C:bacterial-type flagellum basal body, MS ring"/>
    <property type="evidence" value="ECO:0007669"/>
    <property type="project" value="InterPro"/>
</dbReference>
<dbReference type="InterPro" id="IPR043427">
    <property type="entry name" value="YscJ/FliF"/>
</dbReference>
<dbReference type="InterPro" id="IPR006182">
    <property type="entry name" value="FliF_N_dom"/>
</dbReference>
<dbReference type="GO" id="GO:0005886">
    <property type="term" value="C:plasma membrane"/>
    <property type="evidence" value="ECO:0007669"/>
    <property type="project" value="UniProtKB-SubCell"/>
</dbReference>
<dbReference type="PIRSF" id="PIRSF004862">
    <property type="entry name" value="FliF"/>
    <property type="match status" value="1"/>
</dbReference>
<dbReference type="InterPro" id="IPR045851">
    <property type="entry name" value="AMP-bd_C_sf"/>
</dbReference>
<accession>A0A1T5LEJ1</accession>
<feature type="domain" description="Flagellar M-ring N-terminal" evidence="11">
    <location>
        <begin position="46"/>
        <end position="221"/>
    </location>
</feature>
<dbReference type="Pfam" id="PF08345">
    <property type="entry name" value="YscJ_FliF_C"/>
    <property type="match status" value="1"/>
</dbReference>
<keyword evidence="13" id="KW-0282">Flagellum</keyword>
<evidence type="ECO:0000256" key="9">
    <source>
        <dbReference type="PIRNR" id="PIRNR004862"/>
    </source>
</evidence>
<dbReference type="OrthoDB" id="9807026at2"/>
<dbReference type="Proteomes" id="UP000190285">
    <property type="component" value="Unassembled WGS sequence"/>
</dbReference>
<evidence type="ECO:0000259" key="12">
    <source>
        <dbReference type="Pfam" id="PF08345"/>
    </source>
</evidence>
<dbReference type="NCBIfam" id="TIGR00206">
    <property type="entry name" value="fliF"/>
    <property type="match status" value="1"/>
</dbReference>
<evidence type="ECO:0000256" key="1">
    <source>
        <dbReference type="ARBA" id="ARBA00004117"/>
    </source>
</evidence>
<evidence type="ECO:0000313" key="13">
    <source>
        <dbReference type="EMBL" id="SKC74456.1"/>
    </source>
</evidence>
<comment type="function">
    <text evidence="9">The M ring may be actively involved in energy transduction.</text>
</comment>
<dbReference type="AlphaFoldDB" id="A0A1T5LEJ1"/>
<evidence type="ECO:0000256" key="3">
    <source>
        <dbReference type="ARBA" id="ARBA00007971"/>
    </source>
</evidence>
<dbReference type="GO" id="GO:0003774">
    <property type="term" value="F:cytoskeletal motor activity"/>
    <property type="evidence" value="ECO:0007669"/>
    <property type="project" value="InterPro"/>
</dbReference>
<evidence type="ECO:0000259" key="11">
    <source>
        <dbReference type="Pfam" id="PF01514"/>
    </source>
</evidence>
<dbReference type="Pfam" id="PF01514">
    <property type="entry name" value="YscJ_FliF"/>
    <property type="match status" value="1"/>
</dbReference>
<dbReference type="GO" id="GO:0071973">
    <property type="term" value="P:bacterial-type flagellum-dependent cell motility"/>
    <property type="evidence" value="ECO:0007669"/>
    <property type="project" value="InterPro"/>
</dbReference>
<sequence length="517" mass="57759">MGDSIANIRNQLNEYFQSLGKKQKILIGFGSLFLVLAIALSIFYISKPKYTTLYSGLSLEESGKITQKLEEMNIPYESENGGTSISVPKEDINKARMNLAIEGFPQKGITWEDAFNSNTLTMTNEDKRKKYLQAKMTQLAETIEEINGIDKATVLLTVPDSSNFLTEDIKPSKASVLLTLRSGFKLSDQQVNGIVTLVANAVEGLELDHVSIHDNSGKMLNEETSDGDSYSLNTKMDMKKEITNRLEENLKKFLAKIYGADNVDIMVNVDLDFDKEITDIKEFSPPVEGETSGLIISMEELKEEVVNGNRGGPPGTDSNSDVITQYNEIDSSDTTYTKENRSVNYELNEIRKNIVKETGNVKDITVAIILNKKNLENGEMTDEHKERLIKLVSAAAGLETKMVEVMARDFSDSGQENLMAISSEDSLGLASNIPFLSIGIIALLLIIGSIFAIVRIRRRKNEVSEILDEPTDLEDEDIEEIDLDLNDKSSYKYQIEKFVDKKPEAVAQLLRTWLNED</sequence>
<dbReference type="PANTHER" id="PTHR30046:SF0">
    <property type="entry name" value="FLAGELLAR M-RING PROTEIN"/>
    <property type="match status" value="1"/>
</dbReference>
<gene>
    <name evidence="13" type="ORF">SAMN02194393_02863</name>
</gene>
<keyword evidence="13" id="KW-0969">Cilium</keyword>
<keyword evidence="6 10" id="KW-1133">Transmembrane helix</keyword>
<evidence type="ECO:0000256" key="7">
    <source>
        <dbReference type="ARBA" id="ARBA00023136"/>
    </source>
</evidence>
<comment type="similarity">
    <text evidence="3 9">Belongs to the FliF family.</text>
</comment>
<evidence type="ECO:0000256" key="5">
    <source>
        <dbReference type="ARBA" id="ARBA00022692"/>
    </source>
</evidence>
<dbReference type="RefSeq" id="WP_079492472.1">
    <property type="nucleotide sequence ID" value="NZ_FUZT01000006.1"/>
</dbReference>
<reference evidence="13 14" key="1">
    <citation type="submission" date="2017-02" db="EMBL/GenBank/DDBJ databases">
        <authorList>
            <person name="Peterson S.W."/>
        </authorList>
    </citation>
    <scope>NUCLEOTIDE SEQUENCE [LARGE SCALE GENOMIC DNA]</scope>
    <source>
        <strain evidence="13 14">M1</strain>
    </source>
</reference>
<keyword evidence="8 9" id="KW-0975">Bacterial flagellum</keyword>
<evidence type="ECO:0000256" key="2">
    <source>
        <dbReference type="ARBA" id="ARBA00004651"/>
    </source>
</evidence>
<dbReference type="InterPro" id="IPR013556">
    <property type="entry name" value="Flag_M-ring_C"/>
</dbReference>
<protein>
    <recommendedName>
        <fullName evidence="9">Flagellar M-ring protein</fullName>
    </recommendedName>
</protein>